<accession>F6HAZ7</accession>
<proteinExistence type="predicted"/>
<sequence length="66" mass="7453">MGSLPSEGDHSTDCCVDPTSFLRWKDETLEMLSRGGPVCTQGETHQEFCWRRGVATMLVKWHGNLK</sequence>
<evidence type="ECO:0000313" key="2">
    <source>
        <dbReference type="Proteomes" id="UP000009183"/>
    </source>
</evidence>
<name>F6HAZ7_VITVI</name>
<protein>
    <submittedName>
        <fullName evidence="1">Uncharacterized protein</fullName>
    </submittedName>
</protein>
<keyword evidence="2" id="KW-1185">Reference proteome</keyword>
<organism evidence="1 2">
    <name type="scientific">Vitis vinifera</name>
    <name type="common">Grape</name>
    <dbReference type="NCBI Taxonomy" id="29760"/>
    <lineage>
        <taxon>Eukaryota</taxon>
        <taxon>Viridiplantae</taxon>
        <taxon>Streptophyta</taxon>
        <taxon>Embryophyta</taxon>
        <taxon>Tracheophyta</taxon>
        <taxon>Spermatophyta</taxon>
        <taxon>Magnoliopsida</taxon>
        <taxon>eudicotyledons</taxon>
        <taxon>Gunneridae</taxon>
        <taxon>Pentapetalae</taxon>
        <taxon>rosids</taxon>
        <taxon>Vitales</taxon>
        <taxon>Vitaceae</taxon>
        <taxon>Viteae</taxon>
        <taxon>Vitis</taxon>
    </lineage>
</organism>
<dbReference type="PaxDb" id="29760-VIT_05s0094g01610.t01"/>
<dbReference type="AlphaFoldDB" id="F6HAZ7"/>
<dbReference type="HOGENOM" id="CLU_2836479_0_0_1"/>
<dbReference type="STRING" id="29760.F6HAZ7"/>
<reference evidence="2" key="1">
    <citation type="journal article" date="2007" name="Nature">
        <title>The grapevine genome sequence suggests ancestral hexaploidization in major angiosperm phyla.</title>
        <authorList>
            <consortium name="The French-Italian Public Consortium for Grapevine Genome Characterization."/>
            <person name="Jaillon O."/>
            <person name="Aury J.-M."/>
            <person name="Noel B."/>
            <person name="Policriti A."/>
            <person name="Clepet C."/>
            <person name="Casagrande A."/>
            <person name="Choisne N."/>
            <person name="Aubourg S."/>
            <person name="Vitulo N."/>
            <person name="Jubin C."/>
            <person name="Vezzi A."/>
            <person name="Legeai F."/>
            <person name="Hugueney P."/>
            <person name="Dasilva C."/>
            <person name="Horner D."/>
            <person name="Mica E."/>
            <person name="Jublot D."/>
            <person name="Poulain J."/>
            <person name="Bruyere C."/>
            <person name="Billault A."/>
            <person name="Segurens B."/>
            <person name="Gouyvenoux M."/>
            <person name="Ugarte E."/>
            <person name="Cattonaro F."/>
            <person name="Anthouard V."/>
            <person name="Vico V."/>
            <person name="Del Fabbro C."/>
            <person name="Alaux M."/>
            <person name="Di Gaspero G."/>
            <person name="Dumas V."/>
            <person name="Felice N."/>
            <person name="Paillard S."/>
            <person name="Juman I."/>
            <person name="Moroldo M."/>
            <person name="Scalabrin S."/>
            <person name="Canaguier A."/>
            <person name="Le Clainche I."/>
            <person name="Malacrida G."/>
            <person name="Durand E."/>
            <person name="Pesole G."/>
            <person name="Laucou V."/>
            <person name="Chatelet P."/>
            <person name="Merdinoglu D."/>
            <person name="Delledonne M."/>
            <person name="Pezzotti M."/>
            <person name="Lecharny A."/>
            <person name="Scarpelli C."/>
            <person name="Artiguenave F."/>
            <person name="Pe M.E."/>
            <person name="Valle G."/>
            <person name="Morgante M."/>
            <person name="Caboche M."/>
            <person name="Adam-Blondon A.-F."/>
            <person name="Weissenbach J."/>
            <person name="Quetier F."/>
            <person name="Wincker P."/>
        </authorList>
    </citation>
    <scope>NUCLEOTIDE SEQUENCE [LARGE SCALE GENOMIC DNA]</scope>
    <source>
        <strain evidence="2">cv. Pinot noir / PN40024</strain>
    </source>
</reference>
<dbReference type="EMBL" id="FN595507">
    <property type="protein sequence ID" value="CCB49433.1"/>
    <property type="molecule type" value="Genomic_DNA"/>
</dbReference>
<gene>
    <name evidence="1" type="ordered locus">VIT_05s0094g01610</name>
</gene>
<evidence type="ECO:0000313" key="1">
    <source>
        <dbReference type="EMBL" id="CCB49433.1"/>
    </source>
</evidence>
<dbReference type="Proteomes" id="UP000009183">
    <property type="component" value="Chromosome 5"/>
</dbReference>
<dbReference type="InParanoid" id="F6HAZ7"/>